<dbReference type="Proteomes" id="UP001601992">
    <property type="component" value="Unassembled WGS sequence"/>
</dbReference>
<sequence length="325" mass="34272">MQSLSTFPSGLATISLDSAPTLAIWANGHVLPLAEAAPRVGSDSVPGSARTALLDWESWCSLIDRVSADVGGEGWLPDTEVEFRPAIDASTVYCTAANYHDHIREMSGTTERSQARAPLYFLAPPASLAGHRGAAARPDGCQRFDWEVELAVVIGRRAWQVPAGDAYTVIAGYAVADDLSLRDFARREDTPFFPDWLGMKGHAGCTPIGPVLVPAAAVPDPMNLELSLSVNGERRQHSNTAEMIFSIAEQIEYLSGIVPLRPGDVILTGTPAGTGAAWKSFLAPGDTVVAEIGGVGQLETRIVAAEDADVDNQAVTSGAGRGGPR</sequence>
<organism evidence="4 5">
    <name type="scientific">Nocardia jiangxiensis</name>
    <dbReference type="NCBI Taxonomy" id="282685"/>
    <lineage>
        <taxon>Bacteria</taxon>
        <taxon>Bacillati</taxon>
        <taxon>Actinomycetota</taxon>
        <taxon>Actinomycetes</taxon>
        <taxon>Mycobacteriales</taxon>
        <taxon>Nocardiaceae</taxon>
        <taxon>Nocardia</taxon>
    </lineage>
</organism>
<dbReference type="Pfam" id="PF01557">
    <property type="entry name" value="FAA_hydrolase"/>
    <property type="match status" value="1"/>
</dbReference>
<evidence type="ECO:0000256" key="2">
    <source>
        <dbReference type="ARBA" id="ARBA00022723"/>
    </source>
</evidence>
<dbReference type="InterPro" id="IPR051121">
    <property type="entry name" value="FAH"/>
</dbReference>
<evidence type="ECO:0000256" key="1">
    <source>
        <dbReference type="ARBA" id="ARBA00010211"/>
    </source>
</evidence>
<keyword evidence="2" id="KW-0479">Metal-binding</keyword>
<keyword evidence="5" id="KW-1185">Reference proteome</keyword>
<dbReference type="EMBL" id="JBIAQY010000022">
    <property type="protein sequence ID" value="MFF3573953.1"/>
    <property type="molecule type" value="Genomic_DNA"/>
</dbReference>
<evidence type="ECO:0000313" key="5">
    <source>
        <dbReference type="Proteomes" id="UP001601992"/>
    </source>
</evidence>
<dbReference type="RefSeq" id="WP_245568196.1">
    <property type="nucleotide sequence ID" value="NZ_JBIAQY010000022.1"/>
</dbReference>
<name>A0ABW6SEF9_9NOCA</name>
<accession>A0ABW6SEF9</accession>
<dbReference type="InterPro" id="IPR036663">
    <property type="entry name" value="Fumarylacetoacetase_C_sf"/>
</dbReference>
<dbReference type="PANTHER" id="PTHR42796:SF4">
    <property type="entry name" value="FUMARYLACETOACETATE HYDROLASE DOMAIN-CONTAINING PROTEIN 2A"/>
    <property type="match status" value="1"/>
</dbReference>
<gene>
    <name evidence="4" type="ORF">ACFYXQ_40005</name>
</gene>
<reference evidence="4 5" key="1">
    <citation type="submission" date="2024-10" db="EMBL/GenBank/DDBJ databases">
        <title>The Natural Products Discovery Center: Release of the First 8490 Sequenced Strains for Exploring Actinobacteria Biosynthetic Diversity.</title>
        <authorList>
            <person name="Kalkreuter E."/>
            <person name="Kautsar S.A."/>
            <person name="Yang D."/>
            <person name="Bader C.D."/>
            <person name="Teijaro C.N."/>
            <person name="Fluegel L."/>
            <person name="Davis C.M."/>
            <person name="Simpson J.R."/>
            <person name="Lauterbach L."/>
            <person name="Steele A.D."/>
            <person name="Gui C."/>
            <person name="Meng S."/>
            <person name="Li G."/>
            <person name="Viehrig K."/>
            <person name="Ye F."/>
            <person name="Su P."/>
            <person name="Kiefer A.F."/>
            <person name="Nichols A."/>
            <person name="Cepeda A.J."/>
            <person name="Yan W."/>
            <person name="Fan B."/>
            <person name="Jiang Y."/>
            <person name="Adhikari A."/>
            <person name="Zheng C.-J."/>
            <person name="Schuster L."/>
            <person name="Cowan T.M."/>
            <person name="Smanski M.J."/>
            <person name="Chevrette M.G."/>
            <person name="De Carvalho L.P.S."/>
            <person name="Shen B."/>
        </authorList>
    </citation>
    <scope>NUCLEOTIDE SEQUENCE [LARGE SCALE GENOMIC DNA]</scope>
    <source>
        <strain evidence="4 5">NPDC002593</strain>
    </source>
</reference>
<proteinExistence type="inferred from homology"/>
<dbReference type="InterPro" id="IPR011234">
    <property type="entry name" value="Fumarylacetoacetase-like_C"/>
</dbReference>
<comment type="similarity">
    <text evidence="1">Belongs to the FAH family.</text>
</comment>
<evidence type="ECO:0000259" key="3">
    <source>
        <dbReference type="Pfam" id="PF01557"/>
    </source>
</evidence>
<keyword evidence="4" id="KW-0378">Hydrolase</keyword>
<evidence type="ECO:0000313" key="4">
    <source>
        <dbReference type="EMBL" id="MFF3573953.1"/>
    </source>
</evidence>
<comment type="caution">
    <text evidence="4">The sequence shown here is derived from an EMBL/GenBank/DDBJ whole genome shotgun (WGS) entry which is preliminary data.</text>
</comment>
<protein>
    <submittedName>
        <fullName evidence="4">Fumarylacetoacetate hydrolase family protein</fullName>
    </submittedName>
</protein>
<dbReference type="PANTHER" id="PTHR42796">
    <property type="entry name" value="FUMARYLACETOACETATE HYDROLASE DOMAIN-CONTAINING PROTEIN 2A-RELATED"/>
    <property type="match status" value="1"/>
</dbReference>
<feature type="domain" description="Fumarylacetoacetase-like C-terminal" evidence="3">
    <location>
        <begin position="91"/>
        <end position="303"/>
    </location>
</feature>
<dbReference type="GO" id="GO:0016787">
    <property type="term" value="F:hydrolase activity"/>
    <property type="evidence" value="ECO:0007669"/>
    <property type="project" value="UniProtKB-KW"/>
</dbReference>
<dbReference type="Gene3D" id="3.90.850.10">
    <property type="entry name" value="Fumarylacetoacetase-like, C-terminal domain"/>
    <property type="match status" value="1"/>
</dbReference>
<dbReference type="SUPFAM" id="SSF56529">
    <property type="entry name" value="FAH"/>
    <property type="match status" value="1"/>
</dbReference>